<sequence length="188" mass="21426">MATLRPLLDALMCRRMHASTPRRELLTAVWLSSTSRSSSSSCSSKVGELIDAKDTYASSIWKKRPSSVGSDVECVTPPQPEQLWRTLNLTCHPTTQPDDRNAWIRRIKHAAMRRGWRETEQLIGGFVAQENLACEYTDEHLGQLERLLSCDDWFLTNLAVSRVQAPDELKCKPLERLQAYARRRQPSS</sequence>
<proteinExistence type="predicted"/>
<keyword evidence="3" id="KW-1185">Reference proteome</keyword>
<dbReference type="SUPFAM" id="SSF109910">
    <property type="entry name" value="YgfY-like"/>
    <property type="match status" value="1"/>
</dbReference>
<dbReference type="InterPro" id="IPR036714">
    <property type="entry name" value="SDH_sf"/>
</dbReference>
<name>A0A830HT57_9CHLO</name>
<dbReference type="Proteomes" id="UP000660262">
    <property type="component" value="Unassembled WGS sequence"/>
</dbReference>
<evidence type="ECO:0000313" key="2">
    <source>
        <dbReference type="EMBL" id="GHP09875.1"/>
    </source>
</evidence>
<evidence type="ECO:0008006" key="4">
    <source>
        <dbReference type="Google" id="ProtNLM"/>
    </source>
</evidence>
<evidence type="ECO:0000256" key="1">
    <source>
        <dbReference type="ARBA" id="ARBA00023186"/>
    </source>
</evidence>
<organism evidence="2 3">
    <name type="scientific">Pycnococcus provasolii</name>
    <dbReference type="NCBI Taxonomy" id="41880"/>
    <lineage>
        <taxon>Eukaryota</taxon>
        <taxon>Viridiplantae</taxon>
        <taxon>Chlorophyta</taxon>
        <taxon>Pseudoscourfieldiophyceae</taxon>
        <taxon>Pseudoscourfieldiales</taxon>
        <taxon>Pycnococcaceae</taxon>
        <taxon>Pycnococcus</taxon>
    </lineage>
</organism>
<evidence type="ECO:0000313" key="3">
    <source>
        <dbReference type="Proteomes" id="UP000660262"/>
    </source>
</evidence>
<dbReference type="Gene3D" id="1.10.150.250">
    <property type="entry name" value="Flavinator of succinate dehydrogenase"/>
    <property type="match status" value="1"/>
</dbReference>
<accession>A0A830HT57</accession>
<protein>
    <recommendedName>
        <fullName evidence="4">Succinate dehydrogenase assembly factor 2, mitochondrial</fullName>
    </recommendedName>
</protein>
<dbReference type="AlphaFoldDB" id="A0A830HT57"/>
<dbReference type="InterPro" id="IPR005631">
    <property type="entry name" value="SDH"/>
</dbReference>
<keyword evidence="1" id="KW-0143">Chaperone</keyword>
<comment type="caution">
    <text evidence="2">The sequence shown here is derived from an EMBL/GenBank/DDBJ whole genome shotgun (WGS) entry which is preliminary data.</text>
</comment>
<reference evidence="2" key="1">
    <citation type="submission" date="2020-10" db="EMBL/GenBank/DDBJ databases">
        <title>Unveiling of a novel bifunctional photoreceptor, Dualchrome1, isolated from a cosmopolitan green alga.</title>
        <authorList>
            <person name="Suzuki S."/>
            <person name="Kawachi M."/>
        </authorList>
    </citation>
    <scope>NUCLEOTIDE SEQUENCE</scope>
    <source>
        <strain evidence="2">NIES 2893</strain>
    </source>
</reference>
<dbReference type="EMBL" id="BNJQ01000026">
    <property type="protein sequence ID" value="GHP09875.1"/>
    <property type="molecule type" value="Genomic_DNA"/>
</dbReference>
<gene>
    <name evidence="2" type="ORF">PPROV_000861000</name>
</gene>
<dbReference type="Pfam" id="PF03937">
    <property type="entry name" value="Sdh5"/>
    <property type="match status" value="1"/>
</dbReference>